<evidence type="ECO:0000256" key="3">
    <source>
        <dbReference type="ARBA" id="ARBA00022692"/>
    </source>
</evidence>
<feature type="transmembrane region" description="Helical" evidence="6">
    <location>
        <begin position="287"/>
        <end position="306"/>
    </location>
</feature>
<feature type="transmembrane region" description="Helical" evidence="6">
    <location>
        <begin position="235"/>
        <end position="257"/>
    </location>
</feature>
<comment type="subcellular location">
    <subcellularLocation>
        <location evidence="1">Cell membrane</location>
        <topology evidence="1">Multi-pass membrane protein</topology>
    </subcellularLocation>
</comment>
<dbReference type="EMBL" id="DWWK01000181">
    <property type="protein sequence ID" value="HJC39562.1"/>
    <property type="molecule type" value="Genomic_DNA"/>
</dbReference>
<feature type="transmembrane region" description="Helical" evidence="6">
    <location>
        <begin position="616"/>
        <end position="638"/>
    </location>
</feature>
<evidence type="ECO:0000256" key="6">
    <source>
        <dbReference type="SAM" id="Phobius"/>
    </source>
</evidence>
<keyword evidence="4 6" id="KW-1133">Transmembrane helix</keyword>
<reference evidence="8" key="2">
    <citation type="submission" date="2021-04" db="EMBL/GenBank/DDBJ databases">
        <authorList>
            <person name="Gilroy R."/>
        </authorList>
    </citation>
    <scope>NUCLEOTIDE SEQUENCE</scope>
    <source>
        <strain evidence="8">ChiGjej1B1-1692</strain>
    </source>
</reference>
<feature type="transmembrane region" description="Helical" evidence="6">
    <location>
        <begin position="57"/>
        <end position="84"/>
    </location>
</feature>
<sequence>MFFRLVRKNGRKTRRENGIFFVSLIVSIIAFYIFLSLENQDVIVFLKTMESDAVQKLLALLPAFYGVSLFLLFFLVYFSGLYQLERRKYEFGVLLMLGMKRSRLFLLLLAEDVWNSLASLAIGIPIAVFLSEMISMITSKTVGLGIIGHHFTFSLDAVVLTAVGFAGIKLAAFALLSGRMVRKEILYYFQDDEEERSRDFSRGRTVLFLAAGILCLGAAYASAISGIAWSSLGRMCITVCVGIAGMFLLFFGLGPFLERFWKGKRRGLGIFTARQLTEQVSFHWKPLVISSLLFLAAFCLLGYGVAAADTLSDQSAVHSADFTFYGDGESVAEILEESGADTYLEEPYELRCSLLYTDAIPFDETEEDQKAYVHEIDFGQLIEAASRLEDQTERLYLESHLPYFEEPYLIPLSGYNNVLRAVGEEPVGLEENEIALYNNPQNIVKEGISGLEKILAGQPKVRIDGTEYKVYDTVCTEPLVADRIVTLDDSLIVPDELYERLKNPNESVYWNVMLKSSYVEENGMMQAVYTVNELLGGSGADYESYLQSMGRQLFYRVASSYLTIYLAVIFLVIANTVLSVQFLMHQRKTGGRFRILSLLGAGYDMLCTSADRQVQWYFLLPIATAVINSIFGLPSMIAGISGSGTAGDNLTLLISGLVVIASVFVIEYVYMRAVMHLNSRHILSLVRQAESRQEDL</sequence>
<evidence type="ECO:0000313" key="8">
    <source>
        <dbReference type="EMBL" id="HJC39562.1"/>
    </source>
</evidence>
<evidence type="ECO:0000256" key="4">
    <source>
        <dbReference type="ARBA" id="ARBA00022989"/>
    </source>
</evidence>
<gene>
    <name evidence="8" type="ORF">H9757_10970</name>
</gene>
<dbReference type="GO" id="GO:0005886">
    <property type="term" value="C:plasma membrane"/>
    <property type="evidence" value="ECO:0007669"/>
    <property type="project" value="UniProtKB-SubCell"/>
</dbReference>
<dbReference type="AlphaFoldDB" id="A0A9D2NX54"/>
<accession>A0A9D2NX54</accession>
<feature type="transmembrane region" description="Helical" evidence="6">
    <location>
        <begin position="20"/>
        <end position="37"/>
    </location>
</feature>
<evidence type="ECO:0000256" key="5">
    <source>
        <dbReference type="ARBA" id="ARBA00023136"/>
    </source>
</evidence>
<dbReference type="PANTHER" id="PTHR46795">
    <property type="entry name" value="ABC TRANSPORTER PERMEASE-RELATED-RELATED"/>
    <property type="match status" value="1"/>
</dbReference>
<reference evidence="8" key="1">
    <citation type="journal article" date="2021" name="PeerJ">
        <title>Extensive microbial diversity within the chicken gut microbiome revealed by metagenomics and culture.</title>
        <authorList>
            <person name="Gilroy R."/>
            <person name="Ravi A."/>
            <person name="Getino M."/>
            <person name="Pursley I."/>
            <person name="Horton D.L."/>
            <person name="Alikhan N.F."/>
            <person name="Baker D."/>
            <person name="Gharbi K."/>
            <person name="Hall N."/>
            <person name="Watson M."/>
            <person name="Adriaenssens E.M."/>
            <person name="Foster-Nyarko E."/>
            <person name="Jarju S."/>
            <person name="Secka A."/>
            <person name="Antonio M."/>
            <person name="Oren A."/>
            <person name="Chaudhuri R.R."/>
            <person name="La Ragione R."/>
            <person name="Hildebrand F."/>
            <person name="Pallen M.J."/>
        </authorList>
    </citation>
    <scope>NUCLEOTIDE SEQUENCE</scope>
    <source>
        <strain evidence="8">ChiGjej1B1-1692</strain>
    </source>
</reference>
<evidence type="ECO:0000313" key="9">
    <source>
        <dbReference type="Proteomes" id="UP000823894"/>
    </source>
</evidence>
<dbReference type="InterPro" id="IPR052536">
    <property type="entry name" value="ABC-4_Integral_Memb_Prot"/>
</dbReference>
<keyword evidence="3 6" id="KW-0812">Transmembrane</keyword>
<feature type="domain" description="ABC3 transporter permease C-terminal" evidence="7">
    <location>
        <begin position="64"/>
        <end position="184"/>
    </location>
</feature>
<comment type="caution">
    <text evidence="8">The sequence shown here is derived from an EMBL/GenBank/DDBJ whole genome shotgun (WGS) entry which is preliminary data.</text>
</comment>
<feature type="transmembrane region" description="Helical" evidence="6">
    <location>
        <begin position="562"/>
        <end position="584"/>
    </location>
</feature>
<protein>
    <submittedName>
        <fullName evidence="8">ABC transporter permease</fullName>
    </submittedName>
</protein>
<feature type="transmembrane region" description="Helical" evidence="6">
    <location>
        <begin position="151"/>
        <end position="176"/>
    </location>
</feature>
<feature type="transmembrane region" description="Helical" evidence="6">
    <location>
        <begin position="206"/>
        <end position="229"/>
    </location>
</feature>
<feature type="transmembrane region" description="Helical" evidence="6">
    <location>
        <begin position="104"/>
        <end position="131"/>
    </location>
</feature>
<dbReference type="InterPro" id="IPR003838">
    <property type="entry name" value="ABC3_permease_C"/>
</dbReference>
<keyword evidence="5 6" id="KW-0472">Membrane</keyword>
<proteinExistence type="predicted"/>
<dbReference type="Proteomes" id="UP000823894">
    <property type="component" value="Unassembled WGS sequence"/>
</dbReference>
<evidence type="ECO:0000259" key="7">
    <source>
        <dbReference type="Pfam" id="PF02687"/>
    </source>
</evidence>
<feature type="transmembrane region" description="Helical" evidence="6">
    <location>
        <begin position="650"/>
        <end position="670"/>
    </location>
</feature>
<evidence type="ECO:0000256" key="2">
    <source>
        <dbReference type="ARBA" id="ARBA00022475"/>
    </source>
</evidence>
<dbReference type="Pfam" id="PF02687">
    <property type="entry name" value="FtsX"/>
    <property type="match status" value="1"/>
</dbReference>
<dbReference type="PANTHER" id="PTHR46795:SF3">
    <property type="entry name" value="ABC TRANSPORTER PERMEASE"/>
    <property type="match status" value="1"/>
</dbReference>
<organism evidence="8 9">
    <name type="scientific">Candidatus Mediterraneibacter faecigallinarum</name>
    <dbReference type="NCBI Taxonomy" id="2838669"/>
    <lineage>
        <taxon>Bacteria</taxon>
        <taxon>Bacillati</taxon>
        <taxon>Bacillota</taxon>
        <taxon>Clostridia</taxon>
        <taxon>Lachnospirales</taxon>
        <taxon>Lachnospiraceae</taxon>
        <taxon>Mediterraneibacter</taxon>
    </lineage>
</organism>
<keyword evidence="2" id="KW-1003">Cell membrane</keyword>
<evidence type="ECO:0000256" key="1">
    <source>
        <dbReference type="ARBA" id="ARBA00004651"/>
    </source>
</evidence>
<name>A0A9D2NX54_9FIRM</name>